<name>A0A1M6EY75_9BACT</name>
<dbReference type="STRING" id="1121955.SAMN02745146_1862"/>
<feature type="domain" description="DUF7834" evidence="2">
    <location>
        <begin position="209"/>
        <end position="441"/>
    </location>
</feature>
<dbReference type="PANTHER" id="PTHR35149:SF1">
    <property type="entry name" value="DUF5655 DOMAIN-CONTAINING PROTEIN"/>
    <property type="match status" value="1"/>
</dbReference>
<organism evidence="3 4">
    <name type="scientific">Hymenobacter daecheongensis DSM 21074</name>
    <dbReference type="NCBI Taxonomy" id="1121955"/>
    <lineage>
        <taxon>Bacteria</taxon>
        <taxon>Pseudomonadati</taxon>
        <taxon>Bacteroidota</taxon>
        <taxon>Cytophagia</taxon>
        <taxon>Cytophagales</taxon>
        <taxon>Hymenobacteraceae</taxon>
        <taxon>Hymenobacter</taxon>
    </lineage>
</organism>
<protein>
    <submittedName>
        <fullName evidence="3">Uncharacterized protein</fullName>
    </submittedName>
</protein>
<dbReference type="InterPro" id="IPR004919">
    <property type="entry name" value="GmrSD_N"/>
</dbReference>
<evidence type="ECO:0000259" key="2">
    <source>
        <dbReference type="Pfam" id="PF25202"/>
    </source>
</evidence>
<reference evidence="3 4" key="1">
    <citation type="submission" date="2016-11" db="EMBL/GenBank/DDBJ databases">
        <authorList>
            <person name="Jaros S."/>
            <person name="Januszkiewicz K."/>
            <person name="Wedrychowicz H."/>
        </authorList>
    </citation>
    <scope>NUCLEOTIDE SEQUENCE [LARGE SCALE GENOMIC DNA]</scope>
    <source>
        <strain evidence="3 4">DSM 21074</strain>
    </source>
</reference>
<evidence type="ECO:0000313" key="3">
    <source>
        <dbReference type="EMBL" id="SHI90370.1"/>
    </source>
</evidence>
<dbReference type="Proteomes" id="UP000184418">
    <property type="component" value="Unassembled WGS sequence"/>
</dbReference>
<feature type="domain" description="GmrSD restriction endonucleases N-terminal" evidence="1">
    <location>
        <begin position="27"/>
        <end position="196"/>
    </location>
</feature>
<sequence length="461" mass="53092">MNDVEVVESPAVAAARASKSVAEIISVKELLAKPNLRIPLYQRPYKWSLKNVGQLLDDVLQHKGKSAYRLGTVVLHRDEAGLLNLVDGQQRTVTLGLIARALYERRSGEGDTRAFWPDLSQLRFTGPVSRENLQRNYQAIRRRIGAFDEATTRFFFEQCEVVLVVIDDLSEAFQFFDSQNARGKELAPHDLLKAFHLREMGHLPEPVRMAAVQPWQDADQQALARLFHDYLFRIRNWAKSRPARDFTRADVAVFKGANLQGPQTHPHERLHRMADVYVAGYRQHPDRQIDGQQLAYPFQLDQTVVNGQRFFELVTHYQAQVATLCHFKQLQDQLPETSTAHRILTALDQYEGCHRTGDQYVRTLFECALLYYVDRFGHHELCRAIEVLFVWAYRVRLELQSVRLASIDNHALQGVQMFQLIREALAPHEVLAAPLPLVVNAVASRVERLKELFKQLHYEVR</sequence>
<dbReference type="Pfam" id="PF25202">
    <property type="entry name" value="DUF7834"/>
    <property type="match status" value="1"/>
</dbReference>
<dbReference type="Pfam" id="PF03235">
    <property type="entry name" value="GmrSD_N"/>
    <property type="match status" value="1"/>
</dbReference>
<proteinExistence type="predicted"/>
<dbReference type="InterPro" id="IPR057156">
    <property type="entry name" value="DUF7834"/>
</dbReference>
<dbReference type="PANTHER" id="PTHR35149">
    <property type="entry name" value="SLL5132 PROTEIN"/>
    <property type="match status" value="1"/>
</dbReference>
<evidence type="ECO:0000259" key="1">
    <source>
        <dbReference type="Pfam" id="PF03235"/>
    </source>
</evidence>
<dbReference type="EMBL" id="FQYN01000003">
    <property type="protein sequence ID" value="SHI90370.1"/>
    <property type="molecule type" value="Genomic_DNA"/>
</dbReference>
<accession>A0A1M6EY75</accession>
<keyword evidence="4" id="KW-1185">Reference proteome</keyword>
<evidence type="ECO:0000313" key="4">
    <source>
        <dbReference type="Proteomes" id="UP000184418"/>
    </source>
</evidence>
<gene>
    <name evidence="3" type="ORF">SAMN02745146_1862</name>
</gene>
<dbReference type="AlphaFoldDB" id="A0A1M6EY75"/>